<proteinExistence type="inferred from homology"/>
<name>A0A9D1HTV7_9FIRM</name>
<dbReference type="InterPro" id="IPR000577">
    <property type="entry name" value="Carb_kinase_FGGY"/>
</dbReference>
<dbReference type="SUPFAM" id="SSF53067">
    <property type="entry name" value="Actin-like ATPase domain"/>
    <property type="match status" value="2"/>
</dbReference>
<dbReference type="EMBL" id="DVMN01000055">
    <property type="protein sequence ID" value="HIU21220.1"/>
    <property type="molecule type" value="Genomic_DNA"/>
</dbReference>
<dbReference type="PANTHER" id="PTHR43095">
    <property type="entry name" value="SUGAR KINASE"/>
    <property type="match status" value="1"/>
</dbReference>
<dbReference type="InterPro" id="IPR018484">
    <property type="entry name" value="FGGY_N"/>
</dbReference>
<reference evidence="6" key="2">
    <citation type="journal article" date="2021" name="PeerJ">
        <title>Extensive microbial diversity within the chicken gut microbiome revealed by metagenomics and culture.</title>
        <authorList>
            <person name="Gilroy R."/>
            <person name="Ravi A."/>
            <person name="Getino M."/>
            <person name="Pursley I."/>
            <person name="Horton D.L."/>
            <person name="Alikhan N.F."/>
            <person name="Baker D."/>
            <person name="Gharbi K."/>
            <person name="Hall N."/>
            <person name="Watson M."/>
            <person name="Adriaenssens E.M."/>
            <person name="Foster-Nyarko E."/>
            <person name="Jarju S."/>
            <person name="Secka A."/>
            <person name="Antonio M."/>
            <person name="Oren A."/>
            <person name="Chaudhuri R.R."/>
            <person name="La Ragione R."/>
            <person name="Hildebrand F."/>
            <person name="Pallen M.J."/>
        </authorList>
    </citation>
    <scope>NUCLEOTIDE SEQUENCE</scope>
    <source>
        <strain evidence="6">1063</strain>
    </source>
</reference>
<gene>
    <name evidence="6" type="ORF">IAD51_03135</name>
</gene>
<evidence type="ECO:0000256" key="3">
    <source>
        <dbReference type="ARBA" id="ARBA00022777"/>
    </source>
</evidence>
<organism evidence="6 7">
    <name type="scientific">Candidatus Limadaptatus stercorigallinarum</name>
    <dbReference type="NCBI Taxonomy" id="2840845"/>
    <lineage>
        <taxon>Bacteria</taxon>
        <taxon>Bacillati</taxon>
        <taxon>Bacillota</taxon>
        <taxon>Clostridia</taxon>
        <taxon>Eubacteriales</taxon>
        <taxon>Candidatus Limadaptatus</taxon>
    </lineage>
</organism>
<keyword evidence="2" id="KW-0808">Transferase</keyword>
<dbReference type="Gene3D" id="3.30.420.40">
    <property type="match status" value="2"/>
</dbReference>
<comment type="caution">
    <text evidence="6">The sequence shown here is derived from an EMBL/GenBank/DDBJ whole genome shotgun (WGS) entry which is preliminary data.</text>
</comment>
<dbReference type="AlphaFoldDB" id="A0A9D1HTV7"/>
<dbReference type="InterPro" id="IPR018485">
    <property type="entry name" value="FGGY_C"/>
</dbReference>
<protein>
    <submittedName>
        <fullName evidence="6">FGGY-family carbohydrate kinase</fullName>
    </submittedName>
</protein>
<feature type="domain" description="Carbohydrate kinase FGGY N-terminal" evidence="4">
    <location>
        <begin position="3"/>
        <end position="247"/>
    </location>
</feature>
<evidence type="ECO:0000313" key="7">
    <source>
        <dbReference type="Proteomes" id="UP000824088"/>
    </source>
</evidence>
<evidence type="ECO:0000259" key="5">
    <source>
        <dbReference type="Pfam" id="PF02782"/>
    </source>
</evidence>
<dbReference type="PIRSF" id="PIRSF000538">
    <property type="entry name" value="GlpK"/>
    <property type="match status" value="1"/>
</dbReference>
<dbReference type="GO" id="GO:0016301">
    <property type="term" value="F:kinase activity"/>
    <property type="evidence" value="ECO:0007669"/>
    <property type="project" value="UniProtKB-KW"/>
</dbReference>
<accession>A0A9D1HTV7</accession>
<comment type="similarity">
    <text evidence="1">Belongs to the FGGY kinase family.</text>
</comment>
<dbReference type="InterPro" id="IPR050406">
    <property type="entry name" value="FGGY_Carb_Kinase"/>
</dbReference>
<evidence type="ECO:0000313" key="6">
    <source>
        <dbReference type="EMBL" id="HIU21220.1"/>
    </source>
</evidence>
<dbReference type="GO" id="GO:0005975">
    <property type="term" value="P:carbohydrate metabolic process"/>
    <property type="evidence" value="ECO:0007669"/>
    <property type="project" value="InterPro"/>
</dbReference>
<dbReference type="CDD" id="cd07805">
    <property type="entry name" value="ASKHA_NBD_FGGY_CvXK-like"/>
    <property type="match status" value="1"/>
</dbReference>
<evidence type="ECO:0000256" key="1">
    <source>
        <dbReference type="ARBA" id="ARBA00009156"/>
    </source>
</evidence>
<dbReference type="Proteomes" id="UP000824088">
    <property type="component" value="Unassembled WGS sequence"/>
</dbReference>
<sequence length="511" mass="55890">MKYIISHDIGTSSDKAVLVDFNGNIVATVAEPYPTFYPAPAHVEQDPNDYWKAVCITSKAVVAKAGISPEDVKGVVFSTQAQGVIPVDENGNNLMNNITWVDGRAEEQAQKIMNRLGGTKVFTMIVGTPIMGKDCVAKMAWVKEKRPEVYAKTKYFLDVNGWLKFKCTGEMYAELSGASSYGLDLKKKTWMSAFPLIGVDMKRLPPLCKSTDKIGKGLTAKAAEETGLVEGTPVFGGCDDVQSAVVGSGMCGDGEVHIYLGTSAWVAAPSRTANKFMHGAAAIQSADPEMNLIAGITEAAGSNIQWICDQFFKHEKAELGEGIYEYMDSVIHTVPAGSDHLICTPWMLGERCPVSSTTTRATLFNISPTHTREHLMRAVYEGIAYNLRWILENYRKDYGFEGNNFRIIGGGALDKGWMQIIADVTGCNFSVVKNPRNAGALGSAIIALIGLGELKSFADAKNFVQIEAQYKPDPANKVIYDKLFSDYKTLYAALRKPYIKANSRRFEGIEK</sequence>
<dbReference type="Pfam" id="PF02782">
    <property type="entry name" value="FGGY_C"/>
    <property type="match status" value="1"/>
</dbReference>
<dbReference type="InterPro" id="IPR043129">
    <property type="entry name" value="ATPase_NBD"/>
</dbReference>
<reference evidence="6" key="1">
    <citation type="submission" date="2020-10" db="EMBL/GenBank/DDBJ databases">
        <authorList>
            <person name="Gilroy R."/>
        </authorList>
    </citation>
    <scope>NUCLEOTIDE SEQUENCE</scope>
    <source>
        <strain evidence="6">1063</strain>
    </source>
</reference>
<keyword evidence="3 6" id="KW-0418">Kinase</keyword>
<dbReference type="Pfam" id="PF00370">
    <property type="entry name" value="FGGY_N"/>
    <property type="match status" value="1"/>
</dbReference>
<feature type="domain" description="Carbohydrate kinase FGGY C-terminal" evidence="5">
    <location>
        <begin position="258"/>
        <end position="449"/>
    </location>
</feature>
<evidence type="ECO:0000256" key="2">
    <source>
        <dbReference type="ARBA" id="ARBA00022679"/>
    </source>
</evidence>
<evidence type="ECO:0000259" key="4">
    <source>
        <dbReference type="Pfam" id="PF00370"/>
    </source>
</evidence>